<dbReference type="Pfam" id="PF09481">
    <property type="entry name" value="CRISPR_Cse1"/>
    <property type="match status" value="1"/>
</dbReference>
<dbReference type="NCBIfam" id="TIGR02547">
    <property type="entry name" value="casA_cse1"/>
    <property type="match status" value="1"/>
</dbReference>
<sequence>MPNDADTAPPTFDLTLRPWIPVLRANGTETELSLTEVFAQAADLRRLVGDVPTQDFALLRLLLAILHDALDGPADLDAWEELWEEGIPADTVADYLHKHRERFDLLHPFTPFLQVADLRTGRDEYSSPDPIVADVPNNARFFTMRALGATRLTFAEAARWLVHAHAYDTSGIKSGAVGDPRLKGGKVYPQGVGWAGNLGGVHVEGDTLQETLLFNLVTFDTGKSHRKPHLDRPAWRLDPDTAEPLTGTDAAARPHGLRDLYTWQARRLRLHHDGASVNGVLLAYGNPLTPRNLHQREPMTAWRRSPAQEKKLKEAIVYLPRDHDPSRAAWRGLGALVTGETRGREQRNEAAGEVIPRILDWFARLALEGPLSKDSLVRVHLVGVAYGTQQSVIDEIVDDAVAMPVVLLCERDGALGRTAVDAVTDAENAVTVLGDLATDLARAAGRETDPSRSAARDQGFAALDEPFRAWLRGLKPSDDPGHPMEQRRRWQVRAHRILSEIGDDLVRACGEAAWQGRVVHTSRGDLWLNTSRADLLFRAGLRKVLPLSTSEDPDPDPGPDAPEPSNSPGDDA</sequence>
<dbReference type="EMBL" id="JAVREP010000010">
    <property type="protein sequence ID" value="MDT0329906.1"/>
    <property type="molecule type" value="Genomic_DNA"/>
</dbReference>
<name>A0ABU2MCC3_9ACTN</name>
<evidence type="ECO:0000256" key="1">
    <source>
        <dbReference type="SAM" id="MobiDB-lite"/>
    </source>
</evidence>
<accession>A0ABU2MCC3</accession>
<dbReference type="RefSeq" id="WP_311512512.1">
    <property type="nucleotide sequence ID" value="NZ_JAVREP010000010.1"/>
</dbReference>
<evidence type="ECO:0000313" key="2">
    <source>
        <dbReference type="EMBL" id="MDT0329906.1"/>
    </source>
</evidence>
<dbReference type="InterPro" id="IPR013381">
    <property type="entry name" value="CRISPR-assoc_prot_Cse1"/>
</dbReference>
<reference evidence="3" key="1">
    <citation type="submission" date="2023-07" db="EMBL/GenBank/DDBJ databases">
        <title>30 novel species of actinomycetes from the DSMZ collection.</title>
        <authorList>
            <person name="Nouioui I."/>
        </authorList>
    </citation>
    <scope>NUCLEOTIDE SEQUENCE [LARGE SCALE GENOMIC DNA]</scope>
    <source>
        <strain evidence="3">DSM 44743</strain>
    </source>
</reference>
<dbReference type="Gene3D" id="1.10.132.100">
    <property type="match status" value="1"/>
</dbReference>
<gene>
    <name evidence="2" type="primary">casA</name>
    <name evidence="2" type="ORF">RM479_15955</name>
</gene>
<dbReference type="CDD" id="cd09729">
    <property type="entry name" value="Cse1_I-E"/>
    <property type="match status" value="1"/>
</dbReference>
<protein>
    <submittedName>
        <fullName evidence="2">Type I-E CRISPR-associated protein Cse1/CasA</fullName>
    </submittedName>
</protein>
<feature type="region of interest" description="Disordered" evidence="1">
    <location>
        <begin position="545"/>
        <end position="572"/>
    </location>
</feature>
<dbReference type="Proteomes" id="UP001183390">
    <property type="component" value="Unassembled WGS sequence"/>
</dbReference>
<proteinExistence type="predicted"/>
<organism evidence="2 3">
    <name type="scientific">Nocardiopsis lambiniae</name>
    <dbReference type="NCBI Taxonomy" id="3075539"/>
    <lineage>
        <taxon>Bacteria</taxon>
        <taxon>Bacillati</taxon>
        <taxon>Actinomycetota</taxon>
        <taxon>Actinomycetes</taxon>
        <taxon>Streptosporangiales</taxon>
        <taxon>Nocardiopsidaceae</taxon>
        <taxon>Nocardiopsis</taxon>
    </lineage>
</organism>
<evidence type="ECO:0000313" key="3">
    <source>
        <dbReference type="Proteomes" id="UP001183390"/>
    </source>
</evidence>
<comment type="caution">
    <text evidence="2">The sequence shown here is derived from an EMBL/GenBank/DDBJ whole genome shotgun (WGS) entry which is preliminary data.</text>
</comment>
<keyword evidence="3" id="KW-1185">Reference proteome</keyword>